<proteinExistence type="predicted"/>
<sequence>MPGRFITLPVGNIAAIWATLIMSREEPSGEVEVAEVGAHEEIVVGEDSTE</sequence>
<reference evidence="1" key="2">
    <citation type="submission" date="2025-09" db="UniProtKB">
        <authorList>
            <consortium name="Ensembl"/>
        </authorList>
    </citation>
    <scope>IDENTIFICATION</scope>
</reference>
<reference evidence="1" key="1">
    <citation type="submission" date="2025-08" db="UniProtKB">
        <authorList>
            <consortium name="Ensembl"/>
        </authorList>
    </citation>
    <scope>IDENTIFICATION</scope>
</reference>
<dbReference type="AlphaFoldDB" id="A0A2K5XDG6"/>
<protein>
    <submittedName>
        <fullName evidence="1">Apoptosis inhibitor 5</fullName>
    </submittedName>
</protein>
<keyword evidence="2" id="KW-1185">Reference proteome</keyword>
<evidence type="ECO:0000313" key="2">
    <source>
        <dbReference type="Proteomes" id="UP000233140"/>
    </source>
</evidence>
<dbReference type="Proteomes" id="UP000233140">
    <property type="component" value="Unassembled WGS sequence"/>
</dbReference>
<accession>A0A2K5XDG6</accession>
<gene>
    <name evidence="1" type="primary">API5</name>
</gene>
<organism evidence="1 2">
    <name type="scientific">Mandrillus leucophaeus</name>
    <name type="common">Drill</name>
    <name type="synonym">Papio leucophaeus</name>
    <dbReference type="NCBI Taxonomy" id="9568"/>
    <lineage>
        <taxon>Eukaryota</taxon>
        <taxon>Metazoa</taxon>
        <taxon>Chordata</taxon>
        <taxon>Craniata</taxon>
        <taxon>Vertebrata</taxon>
        <taxon>Euteleostomi</taxon>
        <taxon>Mammalia</taxon>
        <taxon>Eutheria</taxon>
        <taxon>Euarchontoglires</taxon>
        <taxon>Primates</taxon>
        <taxon>Haplorrhini</taxon>
        <taxon>Catarrhini</taxon>
        <taxon>Cercopithecidae</taxon>
        <taxon>Cercopithecinae</taxon>
        <taxon>Mandrillus</taxon>
    </lineage>
</organism>
<name>A0A2K5XDG6_MANLE</name>
<dbReference type="Ensembl" id="ENSMLET00000005936.1">
    <property type="protein sequence ID" value="ENSMLEP00000001349.1"/>
    <property type="gene ID" value="ENSMLEG00000005217.1"/>
</dbReference>
<evidence type="ECO:0000313" key="1">
    <source>
        <dbReference type="Ensembl" id="ENSMLEP00000001349.1"/>
    </source>
</evidence>
<dbReference type="GeneTree" id="ENSGT00390000010991"/>